<evidence type="ECO:0000256" key="1">
    <source>
        <dbReference type="SAM" id="MobiDB-lite"/>
    </source>
</evidence>
<sequence>APHPQRHLRTRPPGVPPALAGAVAPRPVRPARGRRRAGVARARHPRLPRRRAR</sequence>
<feature type="non-terminal residue" evidence="2">
    <location>
        <position position="53"/>
    </location>
</feature>
<name>A0A6J4QFM6_9BACT</name>
<dbReference type="AlphaFoldDB" id="A0A6J4QFM6"/>
<feature type="compositionally biased region" description="Basic residues" evidence="1">
    <location>
        <begin position="1"/>
        <end position="10"/>
    </location>
</feature>
<reference evidence="2" key="1">
    <citation type="submission" date="2020-02" db="EMBL/GenBank/DDBJ databases">
        <authorList>
            <person name="Meier V. D."/>
        </authorList>
    </citation>
    <scope>NUCLEOTIDE SEQUENCE</scope>
    <source>
        <strain evidence="2">AVDCRST_MAG64</strain>
    </source>
</reference>
<feature type="compositionally biased region" description="Basic residues" evidence="1">
    <location>
        <begin position="29"/>
        <end position="53"/>
    </location>
</feature>
<feature type="non-terminal residue" evidence="2">
    <location>
        <position position="1"/>
    </location>
</feature>
<gene>
    <name evidence="2" type="ORF">AVDCRST_MAG64-4120</name>
</gene>
<organism evidence="2">
    <name type="scientific">uncultured Phycisphaerae bacterium</name>
    <dbReference type="NCBI Taxonomy" id="904963"/>
    <lineage>
        <taxon>Bacteria</taxon>
        <taxon>Pseudomonadati</taxon>
        <taxon>Planctomycetota</taxon>
        <taxon>Phycisphaerae</taxon>
        <taxon>environmental samples</taxon>
    </lineage>
</organism>
<dbReference type="EMBL" id="CADCUQ010000954">
    <property type="protein sequence ID" value="CAA9440453.1"/>
    <property type="molecule type" value="Genomic_DNA"/>
</dbReference>
<accession>A0A6J4QFM6</accession>
<protein>
    <submittedName>
        <fullName evidence="2">Uncharacterized protein</fullName>
    </submittedName>
</protein>
<evidence type="ECO:0000313" key="2">
    <source>
        <dbReference type="EMBL" id="CAA9440453.1"/>
    </source>
</evidence>
<feature type="compositionally biased region" description="Low complexity" evidence="1">
    <location>
        <begin position="17"/>
        <end position="26"/>
    </location>
</feature>
<feature type="region of interest" description="Disordered" evidence="1">
    <location>
        <begin position="1"/>
        <end position="53"/>
    </location>
</feature>
<proteinExistence type="predicted"/>